<dbReference type="AlphaFoldDB" id="A0A7X2XMI7"/>
<dbReference type="EMBL" id="WNHU01000645">
    <property type="protein sequence ID" value="MTV44662.1"/>
    <property type="molecule type" value="Genomic_DNA"/>
</dbReference>
<dbReference type="Proteomes" id="UP000467349">
    <property type="component" value="Unassembled WGS sequence"/>
</dbReference>
<proteinExistence type="predicted"/>
<evidence type="ECO:0000313" key="1">
    <source>
        <dbReference type="EMBL" id="MTV44662.1"/>
    </source>
</evidence>
<accession>A0A7X2XMI7</accession>
<protein>
    <submittedName>
        <fullName evidence="1">Uncharacterized protein</fullName>
    </submittedName>
</protein>
<dbReference type="RefSeq" id="WP_155474425.1">
    <property type="nucleotide sequence ID" value="NZ_WNHU01000645.1"/>
</dbReference>
<reference evidence="1 2" key="1">
    <citation type="submission" date="2019-11" db="EMBL/GenBank/DDBJ databases">
        <title>Growth characteristics of pneumococcus vary with the chemical composition of the capsule and with environmental conditions.</title>
        <authorList>
            <person name="Tothpal A."/>
            <person name="Desobry K."/>
            <person name="Joshi S."/>
            <person name="Wyllie A.L."/>
            <person name="Weinberger D.M."/>
        </authorList>
    </citation>
    <scope>NUCLEOTIDE SEQUENCE [LARGE SCALE GENOMIC DNA]</scope>
    <source>
        <strain evidence="2">pnumococcus09N</strain>
    </source>
</reference>
<sequence length="81" mass="8795">MANGQPRIDYGRVYNVAPAGASLADFLKIATTAYNTNKQTVGFSYDDSGVGDLSNRRAVLWDIPVADRPGFVAFFAQFYPG</sequence>
<evidence type="ECO:0000313" key="2">
    <source>
        <dbReference type="Proteomes" id="UP000467349"/>
    </source>
</evidence>
<organism evidence="1 2">
    <name type="scientific">Streptococcus pneumoniae</name>
    <dbReference type="NCBI Taxonomy" id="1313"/>
    <lineage>
        <taxon>Bacteria</taxon>
        <taxon>Bacillati</taxon>
        <taxon>Bacillota</taxon>
        <taxon>Bacilli</taxon>
        <taxon>Lactobacillales</taxon>
        <taxon>Streptococcaceae</taxon>
        <taxon>Streptococcus</taxon>
    </lineage>
</organism>
<comment type="caution">
    <text evidence="1">The sequence shown here is derived from an EMBL/GenBank/DDBJ whole genome shotgun (WGS) entry which is preliminary data.</text>
</comment>
<gene>
    <name evidence="1" type="ORF">GM545_14105</name>
</gene>
<feature type="non-terminal residue" evidence="1">
    <location>
        <position position="81"/>
    </location>
</feature>
<name>A0A7X2XMI7_STREE</name>